<evidence type="ECO:0000313" key="3">
    <source>
        <dbReference type="Proteomes" id="UP000026915"/>
    </source>
</evidence>
<dbReference type="InParanoid" id="A0A061GRM9"/>
<dbReference type="HOGENOM" id="CLU_2517170_0_0_1"/>
<keyword evidence="3" id="KW-1185">Reference proteome</keyword>
<organism evidence="2 3">
    <name type="scientific">Theobroma cacao</name>
    <name type="common">Cacao</name>
    <name type="synonym">Cocoa</name>
    <dbReference type="NCBI Taxonomy" id="3641"/>
    <lineage>
        <taxon>Eukaryota</taxon>
        <taxon>Viridiplantae</taxon>
        <taxon>Streptophyta</taxon>
        <taxon>Embryophyta</taxon>
        <taxon>Tracheophyta</taxon>
        <taxon>Spermatophyta</taxon>
        <taxon>Magnoliopsida</taxon>
        <taxon>eudicotyledons</taxon>
        <taxon>Gunneridae</taxon>
        <taxon>Pentapetalae</taxon>
        <taxon>rosids</taxon>
        <taxon>malvids</taxon>
        <taxon>Malvales</taxon>
        <taxon>Malvaceae</taxon>
        <taxon>Byttnerioideae</taxon>
        <taxon>Theobroma</taxon>
    </lineage>
</organism>
<accession>A0A061GRM9</accession>
<keyword evidence="1" id="KW-0812">Transmembrane</keyword>
<dbReference type="Proteomes" id="UP000026915">
    <property type="component" value="Chromosome 9"/>
</dbReference>
<dbReference type="Gramene" id="EOY32063">
    <property type="protein sequence ID" value="EOY32063"/>
    <property type="gene ID" value="TCM_039506"/>
</dbReference>
<evidence type="ECO:0000313" key="2">
    <source>
        <dbReference type="EMBL" id="EOY32063.1"/>
    </source>
</evidence>
<keyword evidence="1" id="KW-0472">Membrane</keyword>
<feature type="transmembrane region" description="Helical" evidence="1">
    <location>
        <begin position="51"/>
        <end position="70"/>
    </location>
</feature>
<gene>
    <name evidence="2" type="ORF">TCM_039506</name>
</gene>
<keyword evidence="1" id="KW-1133">Transmembrane helix</keyword>
<dbReference type="AlphaFoldDB" id="A0A061GRM9"/>
<sequence>MRLLYIQHLLFEALNVVHEIFLGLLTGGITAIEVGASVTSTRELIKSRFTTPIALAVLSPFLLFSLVFTTKRKAPLGALSLRCIG</sequence>
<feature type="transmembrane region" description="Helical" evidence="1">
    <location>
        <begin position="20"/>
        <end position="39"/>
    </location>
</feature>
<reference evidence="2 3" key="1">
    <citation type="journal article" date="2013" name="Genome Biol.">
        <title>The genome sequence of the most widely cultivated cacao type and its use to identify candidate genes regulating pod color.</title>
        <authorList>
            <person name="Motamayor J.C."/>
            <person name="Mockaitis K."/>
            <person name="Schmutz J."/>
            <person name="Haiminen N."/>
            <person name="Iii D.L."/>
            <person name="Cornejo O."/>
            <person name="Findley S.D."/>
            <person name="Zheng P."/>
            <person name="Utro F."/>
            <person name="Royaert S."/>
            <person name="Saski C."/>
            <person name="Jenkins J."/>
            <person name="Podicheti R."/>
            <person name="Zhao M."/>
            <person name="Scheffler B.E."/>
            <person name="Stack J.C."/>
            <person name="Feltus F.A."/>
            <person name="Mustiga G.M."/>
            <person name="Amores F."/>
            <person name="Phillips W."/>
            <person name="Marelli J.P."/>
            <person name="May G.D."/>
            <person name="Shapiro H."/>
            <person name="Ma J."/>
            <person name="Bustamante C.D."/>
            <person name="Schnell R.J."/>
            <person name="Main D."/>
            <person name="Gilbert D."/>
            <person name="Parida L."/>
            <person name="Kuhn D.N."/>
        </authorList>
    </citation>
    <scope>NUCLEOTIDE SEQUENCE [LARGE SCALE GENOMIC DNA]</scope>
    <source>
        <strain evidence="3">cv. Matina 1-6</strain>
    </source>
</reference>
<protein>
    <submittedName>
        <fullName evidence="2">Uncharacterized protein</fullName>
    </submittedName>
</protein>
<name>A0A061GRM9_THECC</name>
<proteinExistence type="predicted"/>
<evidence type="ECO:0000256" key="1">
    <source>
        <dbReference type="SAM" id="Phobius"/>
    </source>
</evidence>
<dbReference type="EMBL" id="CM001887">
    <property type="protein sequence ID" value="EOY32063.1"/>
    <property type="molecule type" value="Genomic_DNA"/>
</dbReference>